<dbReference type="Pfam" id="PF00528">
    <property type="entry name" value="BPD_transp_1"/>
    <property type="match status" value="1"/>
</dbReference>
<keyword evidence="10" id="KW-1185">Reference proteome</keyword>
<evidence type="ECO:0000313" key="10">
    <source>
        <dbReference type="Proteomes" id="UP000239047"/>
    </source>
</evidence>
<evidence type="ECO:0000313" key="9">
    <source>
        <dbReference type="EMBL" id="PPA69960.1"/>
    </source>
</evidence>
<keyword evidence="4 7" id="KW-0812">Transmembrane</keyword>
<comment type="caution">
    <text evidence="9">The sequence shown here is derived from an EMBL/GenBank/DDBJ whole genome shotgun (WGS) entry which is preliminary data.</text>
</comment>
<name>A0A2S5GAE2_9BACL</name>
<feature type="transmembrane region" description="Helical" evidence="7">
    <location>
        <begin position="110"/>
        <end position="133"/>
    </location>
</feature>
<proteinExistence type="inferred from homology"/>
<dbReference type="InterPro" id="IPR035906">
    <property type="entry name" value="MetI-like_sf"/>
</dbReference>
<evidence type="ECO:0000256" key="1">
    <source>
        <dbReference type="ARBA" id="ARBA00004651"/>
    </source>
</evidence>
<dbReference type="InterPro" id="IPR000515">
    <property type="entry name" value="MetI-like"/>
</dbReference>
<dbReference type="PROSITE" id="PS50928">
    <property type="entry name" value="ABC_TM1"/>
    <property type="match status" value="1"/>
</dbReference>
<dbReference type="GO" id="GO:0055085">
    <property type="term" value="P:transmembrane transport"/>
    <property type="evidence" value="ECO:0007669"/>
    <property type="project" value="InterPro"/>
</dbReference>
<dbReference type="CDD" id="cd06261">
    <property type="entry name" value="TM_PBP2"/>
    <property type="match status" value="1"/>
</dbReference>
<feature type="transmembrane region" description="Helical" evidence="7">
    <location>
        <begin position="190"/>
        <end position="215"/>
    </location>
</feature>
<evidence type="ECO:0000256" key="7">
    <source>
        <dbReference type="RuleBase" id="RU363032"/>
    </source>
</evidence>
<feature type="transmembrane region" description="Helical" evidence="7">
    <location>
        <begin position="15"/>
        <end position="39"/>
    </location>
</feature>
<feature type="transmembrane region" description="Helical" evidence="7">
    <location>
        <begin position="79"/>
        <end position="98"/>
    </location>
</feature>
<feature type="domain" description="ABC transmembrane type-1" evidence="8">
    <location>
        <begin position="75"/>
        <end position="281"/>
    </location>
</feature>
<reference evidence="9 10" key="1">
    <citation type="submission" date="2018-02" db="EMBL/GenBank/DDBJ databases">
        <title>Jeotgalibacillus proteolyticum sp. nov. a protease producing bacterium isolated from ocean sediments of Laizhou Bay.</title>
        <authorList>
            <person name="Li Y."/>
        </authorList>
    </citation>
    <scope>NUCLEOTIDE SEQUENCE [LARGE SCALE GENOMIC DNA]</scope>
    <source>
        <strain evidence="9 10">22-7</strain>
    </source>
</reference>
<keyword evidence="6 7" id="KW-0472">Membrane</keyword>
<feature type="transmembrane region" description="Helical" evidence="7">
    <location>
        <begin position="145"/>
        <end position="169"/>
    </location>
</feature>
<organism evidence="9 10">
    <name type="scientific">Jeotgalibacillus proteolyticus</name>
    <dbReference type="NCBI Taxonomy" id="2082395"/>
    <lineage>
        <taxon>Bacteria</taxon>
        <taxon>Bacillati</taxon>
        <taxon>Bacillota</taxon>
        <taxon>Bacilli</taxon>
        <taxon>Bacillales</taxon>
        <taxon>Caryophanaceae</taxon>
        <taxon>Jeotgalibacillus</taxon>
    </lineage>
</organism>
<comment type="similarity">
    <text evidence="7">Belongs to the binding-protein-dependent transport system permease family.</text>
</comment>
<gene>
    <name evidence="9" type="ORF">C4B60_14985</name>
</gene>
<evidence type="ECO:0000256" key="2">
    <source>
        <dbReference type="ARBA" id="ARBA00022448"/>
    </source>
</evidence>
<evidence type="ECO:0000259" key="8">
    <source>
        <dbReference type="PROSITE" id="PS50928"/>
    </source>
</evidence>
<dbReference type="AlphaFoldDB" id="A0A2S5GAE2"/>
<evidence type="ECO:0000256" key="6">
    <source>
        <dbReference type="ARBA" id="ARBA00023136"/>
    </source>
</evidence>
<dbReference type="Gene3D" id="1.10.3720.10">
    <property type="entry name" value="MetI-like"/>
    <property type="match status" value="1"/>
</dbReference>
<sequence length="297" mass="33546">MIGVKGNDGFLIRTLIYGLLIGIGFVYIYPVIFMTSFSFKSLEDLLNPLINWIPSALYMENFKQAFQVLNFFPTLLETLYVTILPAIAQTAVAAFIGYGFARFTFRLKNFLFILVMITFIIPPQVTLIPRYLVYSELNLLGNIQAFLLPATFGQGINSAIFILIFYQFFRSIPKTLEEAALLDGAGHLRIFFTIAIPMAVPAIIISFLFSFVWYWNETYLAAIFFGDQLTTLPLELQKFAASYQRMFPAGMDESASRLNEGIRLAGTVLSILPLLVVYFIAQKWFVEGVDRSGITGE</sequence>
<dbReference type="EMBL" id="PREZ01000005">
    <property type="protein sequence ID" value="PPA69960.1"/>
    <property type="molecule type" value="Genomic_DNA"/>
</dbReference>
<accession>A0A2S5GAE2</accession>
<comment type="subcellular location">
    <subcellularLocation>
        <location evidence="1 7">Cell membrane</location>
        <topology evidence="1 7">Multi-pass membrane protein</topology>
    </subcellularLocation>
</comment>
<feature type="transmembrane region" description="Helical" evidence="7">
    <location>
        <begin position="261"/>
        <end position="281"/>
    </location>
</feature>
<dbReference type="GO" id="GO:0005886">
    <property type="term" value="C:plasma membrane"/>
    <property type="evidence" value="ECO:0007669"/>
    <property type="project" value="UniProtKB-SubCell"/>
</dbReference>
<keyword evidence="3" id="KW-1003">Cell membrane</keyword>
<dbReference type="Proteomes" id="UP000239047">
    <property type="component" value="Unassembled WGS sequence"/>
</dbReference>
<dbReference type="OrthoDB" id="9771544at2"/>
<evidence type="ECO:0000256" key="5">
    <source>
        <dbReference type="ARBA" id="ARBA00022989"/>
    </source>
</evidence>
<dbReference type="PANTHER" id="PTHR43744:SF8">
    <property type="entry name" value="SN-GLYCEROL-3-PHOSPHATE TRANSPORT SYSTEM PERMEASE PROTEIN UGPE"/>
    <property type="match status" value="1"/>
</dbReference>
<keyword evidence="5 7" id="KW-1133">Transmembrane helix</keyword>
<evidence type="ECO:0000256" key="3">
    <source>
        <dbReference type="ARBA" id="ARBA00022475"/>
    </source>
</evidence>
<evidence type="ECO:0000256" key="4">
    <source>
        <dbReference type="ARBA" id="ARBA00022692"/>
    </source>
</evidence>
<keyword evidence="2 7" id="KW-0813">Transport</keyword>
<dbReference type="PANTHER" id="PTHR43744">
    <property type="entry name" value="ABC TRANSPORTER PERMEASE PROTEIN MG189-RELATED-RELATED"/>
    <property type="match status" value="1"/>
</dbReference>
<dbReference type="SUPFAM" id="SSF161098">
    <property type="entry name" value="MetI-like"/>
    <property type="match status" value="1"/>
</dbReference>
<protein>
    <submittedName>
        <fullName evidence="9">Carbohydrate ABC transporter permease</fullName>
    </submittedName>
</protein>